<dbReference type="InterPro" id="IPR002477">
    <property type="entry name" value="Peptidoglycan-bd-like"/>
</dbReference>
<dbReference type="Proteomes" id="UP000500857">
    <property type="component" value="Chromosome"/>
</dbReference>
<dbReference type="SUPFAM" id="SSF47090">
    <property type="entry name" value="PGBD-like"/>
    <property type="match status" value="2"/>
</dbReference>
<gene>
    <name evidence="3" type="ORF">HCG48_00985</name>
</gene>
<keyword evidence="1" id="KW-0812">Transmembrane</keyword>
<dbReference type="EMBL" id="CP051167">
    <property type="protein sequence ID" value="QIZ69336.1"/>
    <property type="molecule type" value="Genomic_DNA"/>
</dbReference>
<evidence type="ECO:0000256" key="1">
    <source>
        <dbReference type="SAM" id="Phobius"/>
    </source>
</evidence>
<keyword evidence="1" id="KW-0472">Membrane</keyword>
<dbReference type="Gene3D" id="1.10.101.10">
    <property type="entry name" value="PGBD-like superfamily/PGBD"/>
    <property type="match status" value="2"/>
</dbReference>
<feature type="domain" description="Peptidoglycan binding-like" evidence="2">
    <location>
        <begin position="64"/>
        <end position="119"/>
    </location>
</feature>
<dbReference type="PANTHER" id="PTHR41533">
    <property type="entry name" value="L,D-TRANSPEPTIDASE HI_1667-RELATED"/>
    <property type="match status" value="1"/>
</dbReference>
<keyword evidence="4" id="KW-1185">Reference proteome</keyword>
<evidence type="ECO:0000313" key="3">
    <source>
        <dbReference type="EMBL" id="QIZ69336.1"/>
    </source>
</evidence>
<evidence type="ECO:0000313" key="4">
    <source>
        <dbReference type="Proteomes" id="UP000500857"/>
    </source>
</evidence>
<reference evidence="3 4" key="1">
    <citation type="submission" date="2020-04" db="EMBL/GenBank/DDBJ databases">
        <authorList>
            <person name="Basu S."/>
            <person name="Maruthanayagam V."/>
            <person name="Chakraborty S."/>
            <person name="Pramanik A."/>
            <person name="Mukherjee J."/>
            <person name="Brink B."/>
        </authorList>
    </citation>
    <scope>NUCLEOTIDE SEQUENCE [LARGE SCALE GENOMIC DNA]</scope>
    <source>
        <strain evidence="3 4">AP17</strain>
    </source>
</reference>
<name>A0A6H1TSZ9_9CYAN</name>
<feature type="transmembrane region" description="Helical" evidence="1">
    <location>
        <begin position="38"/>
        <end position="58"/>
    </location>
</feature>
<organism evidence="3 4">
    <name type="scientific">Oxynema aestuarii AP17</name>
    <dbReference type="NCBI Taxonomy" id="2064643"/>
    <lineage>
        <taxon>Bacteria</taxon>
        <taxon>Bacillati</taxon>
        <taxon>Cyanobacteriota</taxon>
        <taxon>Cyanophyceae</taxon>
        <taxon>Oscillatoriophycideae</taxon>
        <taxon>Oscillatoriales</taxon>
        <taxon>Oscillatoriaceae</taxon>
        <taxon>Oxynema</taxon>
        <taxon>Oxynema aestuarii</taxon>
    </lineage>
</organism>
<proteinExistence type="predicted"/>
<sequence>MDSLAFIHLAQAYDEPLPAPEPVKVNWRQVRRRSLRSILPLGIALSLFGAIAPAFALLKDGDYGAKVTQIQKRLQELGYFQADATGYYGDYTTSAVKHFQRQNGLKEDGVVGSQTEAALQATYPATPEPDTQPTVRRGDRGATVLRVQRQLSSLKYFDYRNMDGVFDAETEKAVSQFQRDRGLKVDGVVGLKTHTTLRNLTGL</sequence>
<accession>A0A6H1TSZ9</accession>
<dbReference type="KEGG" id="oxy:HCG48_00985"/>
<feature type="domain" description="Peptidoglycan binding-like" evidence="2">
    <location>
        <begin position="140"/>
        <end position="197"/>
    </location>
</feature>
<dbReference type="InterPro" id="IPR036365">
    <property type="entry name" value="PGBD-like_sf"/>
</dbReference>
<dbReference type="AlphaFoldDB" id="A0A6H1TSZ9"/>
<dbReference type="RefSeq" id="WP_168567493.1">
    <property type="nucleotide sequence ID" value="NZ_CP051167.1"/>
</dbReference>
<dbReference type="PANTHER" id="PTHR41533:SF1">
    <property type="entry name" value="L,D-TRANSPEPTIDASE YCBB-RELATED"/>
    <property type="match status" value="1"/>
</dbReference>
<dbReference type="InterPro" id="IPR052905">
    <property type="entry name" value="LD-transpeptidase_YkuD-like"/>
</dbReference>
<evidence type="ECO:0000259" key="2">
    <source>
        <dbReference type="Pfam" id="PF01471"/>
    </source>
</evidence>
<dbReference type="InterPro" id="IPR036366">
    <property type="entry name" value="PGBDSf"/>
</dbReference>
<dbReference type="Pfam" id="PF01471">
    <property type="entry name" value="PG_binding_1"/>
    <property type="match status" value="2"/>
</dbReference>
<protein>
    <submittedName>
        <fullName evidence="3">Peptidoglycan-binding protein</fullName>
    </submittedName>
</protein>
<keyword evidence="1" id="KW-1133">Transmembrane helix</keyword>